<dbReference type="Proteomes" id="UP000321304">
    <property type="component" value="Unassembled WGS sequence"/>
</dbReference>
<dbReference type="RefSeq" id="WP_146993152.1">
    <property type="nucleotide sequence ID" value="NZ_VITY01000028.1"/>
</dbReference>
<gene>
    <name evidence="1" type="ORF">FBZ93_1287</name>
</gene>
<reference evidence="1 2" key="1">
    <citation type="submission" date="2019-06" db="EMBL/GenBank/DDBJ databases">
        <title>Genomic Encyclopedia of Type Strains, Phase IV (KMG-V): Genome sequencing to study the core and pangenomes of soil and plant-associated prokaryotes.</title>
        <authorList>
            <person name="Whitman W."/>
        </authorList>
    </citation>
    <scope>NUCLEOTIDE SEQUENCE [LARGE SCALE GENOMIC DNA]</scope>
    <source>
        <strain evidence="1 2">BR 10355</strain>
    </source>
</reference>
<dbReference type="AlphaFoldDB" id="A0A560KUH5"/>
<proteinExistence type="predicted"/>
<evidence type="ECO:0000313" key="2">
    <source>
        <dbReference type="Proteomes" id="UP000321304"/>
    </source>
</evidence>
<evidence type="ECO:0000313" key="1">
    <source>
        <dbReference type="EMBL" id="TWB86767.1"/>
    </source>
</evidence>
<comment type="caution">
    <text evidence="1">The sequence shown here is derived from an EMBL/GenBank/DDBJ whole genome shotgun (WGS) entry which is preliminary data.</text>
</comment>
<evidence type="ECO:0008006" key="3">
    <source>
        <dbReference type="Google" id="ProtNLM"/>
    </source>
</evidence>
<accession>A0A560KUH5</accession>
<sequence>MALKPRHLVVVAIAMAALPALVVGTVFATEDSFGWRPLFERTMRLATQQKADPGELAHILVETGDAATADKYYARIGQKIGFDIQASKLDGLLEYLGYRGLRAVDLETLEPALLMPRDQQGLVALGNAVESPKDFKANAALTVDAFKSDILLVARFFAPKIVDFNANPDKTPGHDLHKPGWRKVVRLKALPKSAASVKGDMESAYILFNFFQDDPKAFPFSKKSSDGTTLINQSVNNQIIMVPRTFKKEVEDSVYYLDYQPFSVDRYKVGKALNAAFDTLDPKSSKQDYFVPTACSQCHGHDTERGGPSDKGTFPFGKVNYLDTDQWYDMMDFDFPATKANHDVLFDGGRDHAAAQYKAAVGVLWKLNSEIAQQNSKATHPDGSDAFKINAVKKWLSLHGRGEGPADILQRSIGSSRWGSADRPLLQMLSRYCFRCHSSMYYDVFDRSAVVKEKGSPKHPGPILTYVQSGFMPQGRKLDSTEKDKLLQLLKDLH</sequence>
<dbReference type="EMBL" id="VITY01000028">
    <property type="protein sequence ID" value="TWB86767.1"/>
    <property type="molecule type" value="Genomic_DNA"/>
</dbReference>
<protein>
    <recommendedName>
        <fullName evidence="3">Cytochrome c domain-containing protein</fullName>
    </recommendedName>
</protein>
<name>A0A560KUH5_9BRAD</name>
<keyword evidence="2" id="KW-1185">Reference proteome</keyword>
<organism evidence="1 2">
    <name type="scientific">Bradyrhizobium macuxiense</name>
    <dbReference type="NCBI Taxonomy" id="1755647"/>
    <lineage>
        <taxon>Bacteria</taxon>
        <taxon>Pseudomonadati</taxon>
        <taxon>Pseudomonadota</taxon>
        <taxon>Alphaproteobacteria</taxon>
        <taxon>Hyphomicrobiales</taxon>
        <taxon>Nitrobacteraceae</taxon>
        <taxon>Bradyrhizobium</taxon>
    </lineage>
</organism>
<dbReference type="OrthoDB" id="2874181at2"/>